<sequence>MPIAIVSLLFAIGLGWLVKSFLIVLGLLVLTPFILALGLQWWIGRNLVQDRCPVCEHPLAGLANTPLQCPSCGEALQVKNGGFERSTPPGTIDVDAVDVSVIPLKESQD</sequence>
<protein>
    <submittedName>
        <fullName evidence="2">Uncharacterized protein</fullName>
    </submittedName>
</protein>
<dbReference type="AlphaFoldDB" id="A0A928Z722"/>
<feature type="transmembrane region" description="Helical" evidence="1">
    <location>
        <begin position="20"/>
        <end position="43"/>
    </location>
</feature>
<evidence type="ECO:0000313" key="3">
    <source>
        <dbReference type="Proteomes" id="UP000621799"/>
    </source>
</evidence>
<keyword evidence="3" id="KW-1185">Reference proteome</keyword>
<keyword evidence="1" id="KW-0472">Membrane</keyword>
<organism evidence="2 3">
    <name type="scientific">Zarconia navalis LEGE 11467</name>
    <dbReference type="NCBI Taxonomy" id="1828826"/>
    <lineage>
        <taxon>Bacteria</taxon>
        <taxon>Bacillati</taxon>
        <taxon>Cyanobacteriota</taxon>
        <taxon>Cyanophyceae</taxon>
        <taxon>Oscillatoriophycideae</taxon>
        <taxon>Oscillatoriales</taxon>
        <taxon>Oscillatoriales incertae sedis</taxon>
        <taxon>Zarconia</taxon>
        <taxon>Zarconia navalis</taxon>
    </lineage>
</organism>
<proteinExistence type="predicted"/>
<evidence type="ECO:0000313" key="2">
    <source>
        <dbReference type="EMBL" id="MBE9039218.1"/>
    </source>
</evidence>
<dbReference type="Proteomes" id="UP000621799">
    <property type="component" value="Unassembled WGS sequence"/>
</dbReference>
<keyword evidence="1" id="KW-1133">Transmembrane helix</keyword>
<name>A0A928Z722_9CYAN</name>
<comment type="caution">
    <text evidence="2">The sequence shown here is derived from an EMBL/GenBank/DDBJ whole genome shotgun (WGS) entry which is preliminary data.</text>
</comment>
<keyword evidence="1" id="KW-0812">Transmembrane</keyword>
<evidence type="ECO:0000256" key="1">
    <source>
        <dbReference type="SAM" id="Phobius"/>
    </source>
</evidence>
<reference evidence="2" key="1">
    <citation type="submission" date="2020-10" db="EMBL/GenBank/DDBJ databases">
        <authorList>
            <person name="Castelo-Branco R."/>
            <person name="Eusebio N."/>
            <person name="Adriana R."/>
            <person name="Vieira A."/>
            <person name="Brugerolle De Fraissinette N."/>
            <person name="Rezende De Castro R."/>
            <person name="Schneider M.P."/>
            <person name="Vasconcelos V."/>
            <person name="Leao P.N."/>
        </authorList>
    </citation>
    <scope>NUCLEOTIDE SEQUENCE</scope>
    <source>
        <strain evidence="2">LEGE 11467</strain>
    </source>
</reference>
<dbReference type="EMBL" id="JADEXN010000002">
    <property type="protein sequence ID" value="MBE9039218.1"/>
    <property type="molecule type" value="Genomic_DNA"/>
</dbReference>
<accession>A0A928Z722</accession>
<gene>
    <name evidence="2" type="ORF">IQ235_00210</name>
</gene>